<feature type="domain" description="Fibronectin type-III" evidence="18">
    <location>
        <begin position="9"/>
        <end position="105"/>
    </location>
</feature>
<dbReference type="GO" id="GO:0005886">
    <property type="term" value="C:plasma membrane"/>
    <property type="evidence" value="ECO:0007669"/>
    <property type="project" value="TreeGrafter"/>
</dbReference>
<evidence type="ECO:0000313" key="19">
    <source>
        <dbReference type="Proteomes" id="UP000694845"/>
    </source>
</evidence>
<evidence type="ECO:0000313" key="20">
    <source>
        <dbReference type="RefSeq" id="XP_022097249.1"/>
    </source>
</evidence>
<dbReference type="GO" id="GO:0007169">
    <property type="term" value="P:cell surface receptor protein tyrosine kinase signaling pathway"/>
    <property type="evidence" value="ECO:0007669"/>
    <property type="project" value="TreeGrafter"/>
</dbReference>
<dbReference type="InterPro" id="IPR011009">
    <property type="entry name" value="Kinase-like_dom_sf"/>
</dbReference>
<dbReference type="CDD" id="cd00063">
    <property type="entry name" value="FN3"/>
    <property type="match status" value="4"/>
</dbReference>
<dbReference type="InterPro" id="IPR000719">
    <property type="entry name" value="Prot_kinase_dom"/>
</dbReference>
<dbReference type="FunFam" id="1.10.510.10:FF:000190">
    <property type="entry name" value="Proto-oncogene tyrosine-protein kinase receptor Ret"/>
    <property type="match status" value="1"/>
</dbReference>
<keyword evidence="3" id="KW-0808">Transferase</keyword>
<dbReference type="InterPro" id="IPR008266">
    <property type="entry name" value="Tyr_kinase_AS"/>
</dbReference>
<organism evidence="19 20">
    <name type="scientific">Acanthaster planci</name>
    <name type="common">Crown-of-thorns starfish</name>
    <dbReference type="NCBI Taxonomy" id="133434"/>
    <lineage>
        <taxon>Eukaryota</taxon>
        <taxon>Metazoa</taxon>
        <taxon>Echinodermata</taxon>
        <taxon>Eleutherozoa</taxon>
        <taxon>Asterozoa</taxon>
        <taxon>Asteroidea</taxon>
        <taxon>Valvatacea</taxon>
        <taxon>Valvatida</taxon>
        <taxon>Acanthasteridae</taxon>
        <taxon>Acanthaster</taxon>
    </lineage>
</organism>
<evidence type="ECO:0000256" key="7">
    <source>
        <dbReference type="ARBA" id="ARBA00022741"/>
    </source>
</evidence>
<dbReference type="AlphaFoldDB" id="A0A8B7YVA9"/>
<dbReference type="InterPro" id="IPR050122">
    <property type="entry name" value="RTK"/>
</dbReference>
<dbReference type="PROSITE" id="PS50853">
    <property type="entry name" value="FN3"/>
    <property type="match status" value="4"/>
</dbReference>
<evidence type="ECO:0000256" key="6">
    <source>
        <dbReference type="ARBA" id="ARBA00022737"/>
    </source>
</evidence>
<dbReference type="InterPro" id="IPR001245">
    <property type="entry name" value="Ser-Thr/Tyr_kinase_cat_dom"/>
</dbReference>
<evidence type="ECO:0000256" key="5">
    <source>
        <dbReference type="ARBA" id="ARBA00022729"/>
    </source>
</evidence>
<dbReference type="Gene3D" id="2.60.40.10">
    <property type="entry name" value="Immunoglobulins"/>
    <property type="match status" value="4"/>
</dbReference>
<dbReference type="SUPFAM" id="SSF49265">
    <property type="entry name" value="Fibronectin type III"/>
    <property type="match status" value="3"/>
</dbReference>
<evidence type="ECO:0000256" key="11">
    <source>
        <dbReference type="ARBA" id="ARBA00023136"/>
    </source>
</evidence>
<keyword evidence="11" id="KW-0472">Membrane</keyword>
<dbReference type="InterPro" id="IPR036116">
    <property type="entry name" value="FN3_sf"/>
</dbReference>
<evidence type="ECO:0000259" key="18">
    <source>
        <dbReference type="PROSITE" id="PS50853"/>
    </source>
</evidence>
<dbReference type="Gene3D" id="3.30.200.20">
    <property type="entry name" value="Phosphorylase Kinase, domain 1"/>
    <property type="match status" value="1"/>
</dbReference>
<dbReference type="Proteomes" id="UP000694845">
    <property type="component" value="Unplaced"/>
</dbReference>
<dbReference type="CDD" id="cd00192">
    <property type="entry name" value="PTKc"/>
    <property type="match status" value="1"/>
</dbReference>
<dbReference type="OMA" id="YENAVPR"/>
<name>A0A8B7YVA9_ACAPL</name>
<dbReference type="PANTHER" id="PTHR24416">
    <property type="entry name" value="TYROSINE-PROTEIN KINASE RECEPTOR"/>
    <property type="match status" value="1"/>
</dbReference>
<dbReference type="PROSITE" id="PS00107">
    <property type="entry name" value="PROTEIN_KINASE_ATP"/>
    <property type="match status" value="1"/>
</dbReference>
<dbReference type="PROSITE" id="PS50011">
    <property type="entry name" value="PROTEIN_KINASE_DOM"/>
    <property type="match status" value="1"/>
</dbReference>
<dbReference type="InterPro" id="IPR003961">
    <property type="entry name" value="FN3_dom"/>
</dbReference>
<feature type="domain" description="Protein kinase" evidence="17">
    <location>
        <begin position="624"/>
        <end position="903"/>
    </location>
</feature>
<protein>
    <recommendedName>
        <fullName evidence="2">receptor protein-tyrosine kinase</fullName>
        <ecNumber evidence="2">2.7.10.1</ecNumber>
    </recommendedName>
</protein>
<reference evidence="20" key="1">
    <citation type="submission" date="2025-08" db="UniProtKB">
        <authorList>
            <consortium name="RefSeq"/>
        </authorList>
    </citation>
    <scope>IDENTIFICATION</scope>
</reference>
<comment type="subcellular location">
    <subcellularLocation>
        <location evidence="1">Membrane</location>
        <topology evidence="1">Single-pass type I membrane protein</topology>
    </subcellularLocation>
</comment>
<keyword evidence="9 16" id="KW-0067">ATP-binding</keyword>
<evidence type="ECO:0000256" key="9">
    <source>
        <dbReference type="ARBA" id="ARBA00022840"/>
    </source>
</evidence>
<dbReference type="PRINTS" id="PR00109">
    <property type="entry name" value="TYRKINASE"/>
</dbReference>
<dbReference type="Pfam" id="PF23144">
    <property type="entry name" value="Fn3_PTPRU"/>
    <property type="match status" value="1"/>
</dbReference>
<accession>A0A8B7YVA9</accession>
<dbReference type="Pfam" id="PF07714">
    <property type="entry name" value="PK_Tyr_Ser-Thr"/>
    <property type="match status" value="1"/>
</dbReference>
<dbReference type="KEGG" id="aplc:110982839"/>
<dbReference type="PRINTS" id="PR00014">
    <property type="entry name" value="FNTYPEIII"/>
</dbReference>
<dbReference type="Pfam" id="PF00041">
    <property type="entry name" value="fn3"/>
    <property type="match status" value="4"/>
</dbReference>
<evidence type="ECO:0000256" key="2">
    <source>
        <dbReference type="ARBA" id="ARBA00011902"/>
    </source>
</evidence>
<evidence type="ECO:0000256" key="1">
    <source>
        <dbReference type="ARBA" id="ARBA00004479"/>
    </source>
</evidence>
<evidence type="ECO:0000256" key="10">
    <source>
        <dbReference type="ARBA" id="ARBA00022989"/>
    </source>
</evidence>
<dbReference type="PROSITE" id="PS00109">
    <property type="entry name" value="PROTEIN_KINASE_TYR"/>
    <property type="match status" value="1"/>
</dbReference>
<keyword evidence="7 16" id="KW-0547">Nucleotide-binding</keyword>
<feature type="domain" description="Fibronectin type-III" evidence="18">
    <location>
        <begin position="108"/>
        <end position="200"/>
    </location>
</feature>
<dbReference type="InterPro" id="IPR017441">
    <property type="entry name" value="Protein_kinase_ATP_BS"/>
</dbReference>
<keyword evidence="12" id="KW-0829">Tyrosine-protein kinase</keyword>
<dbReference type="GO" id="GO:0004714">
    <property type="term" value="F:transmembrane receptor protein tyrosine kinase activity"/>
    <property type="evidence" value="ECO:0007669"/>
    <property type="project" value="UniProtKB-EC"/>
</dbReference>
<evidence type="ECO:0000256" key="3">
    <source>
        <dbReference type="ARBA" id="ARBA00022679"/>
    </source>
</evidence>
<dbReference type="GeneID" id="110982839"/>
<gene>
    <name evidence="20" type="primary">LOC110982839</name>
</gene>
<evidence type="ECO:0000256" key="16">
    <source>
        <dbReference type="PROSITE-ProRule" id="PRU10141"/>
    </source>
</evidence>
<dbReference type="GO" id="GO:0005524">
    <property type="term" value="F:ATP binding"/>
    <property type="evidence" value="ECO:0007669"/>
    <property type="project" value="UniProtKB-UniRule"/>
</dbReference>
<dbReference type="RefSeq" id="XP_022097249.1">
    <property type="nucleotide sequence ID" value="XM_022241557.1"/>
</dbReference>
<dbReference type="PANTHER" id="PTHR24416:SF611">
    <property type="entry name" value="TYROSINE-PROTEIN KINASE TRANSMEMBRANE RECEPTOR ROR"/>
    <property type="match status" value="1"/>
</dbReference>
<keyword evidence="5" id="KW-0732">Signal</keyword>
<dbReference type="InterPro" id="IPR020635">
    <property type="entry name" value="Tyr_kinase_cat_dom"/>
</dbReference>
<evidence type="ECO:0000256" key="4">
    <source>
        <dbReference type="ARBA" id="ARBA00022692"/>
    </source>
</evidence>
<proteinExistence type="predicted"/>
<dbReference type="FunFam" id="2.60.40.10:FF:000028">
    <property type="entry name" value="Neuronal cell adhesion molecule"/>
    <property type="match status" value="2"/>
</dbReference>
<feature type="domain" description="Fibronectin type-III" evidence="18">
    <location>
        <begin position="300"/>
        <end position="399"/>
    </location>
</feature>
<keyword evidence="19" id="KW-1185">Reference proteome</keyword>
<dbReference type="OrthoDB" id="346907at2759"/>
<dbReference type="EC" id="2.7.10.1" evidence="2"/>
<dbReference type="Gene3D" id="1.10.510.10">
    <property type="entry name" value="Transferase(Phosphotransferase) domain 1"/>
    <property type="match status" value="1"/>
</dbReference>
<evidence type="ECO:0000256" key="14">
    <source>
        <dbReference type="ARBA" id="ARBA00023180"/>
    </source>
</evidence>
<dbReference type="GO" id="GO:0043235">
    <property type="term" value="C:receptor complex"/>
    <property type="evidence" value="ECO:0007669"/>
    <property type="project" value="TreeGrafter"/>
</dbReference>
<keyword evidence="13" id="KW-0675">Receptor</keyword>
<dbReference type="InterPro" id="IPR057598">
    <property type="entry name" value="Fn3_PTPRU"/>
</dbReference>
<dbReference type="SMART" id="SM00060">
    <property type="entry name" value="FN3"/>
    <property type="match status" value="5"/>
</dbReference>
<dbReference type="SUPFAM" id="SSF56112">
    <property type="entry name" value="Protein kinase-like (PK-like)"/>
    <property type="match status" value="1"/>
</dbReference>
<evidence type="ECO:0000256" key="15">
    <source>
        <dbReference type="ARBA" id="ARBA00051243"/>
    </source>
</evidence>
<evidence type="ECO:0000256" key="12">
    <source>
        <dbReference type="ARBA" id="ARBA00023137"/>
    </source>
</evidence>
<keyword evidence="14" id="KW-0325">Glycoprotein</keyword>
<feature type="domain" description="Fibronectin type-III" evidence="18">
    <location>
        <begin position="204"/>
        <end position="296"/>
    </location>
</feature>
<sequence>MAEVMVTTETSTVTLTAVGSTSVKVSWSPVTCAQNYAVEYALTNRDDCEPINSPTYIQHCICQGSETTINDLLSYSRYTVKVKVFVNGAYGPETQGQTTTGTVVPTASPTVIEALSVGQRSLTFTWRPPLCGNRGGVITGYEYMLINLNSRSSTTGTVTGEEVVFHQLLPFTSYSFQVAATNAAGTGPYSDAVNTRTEQAEPTVPLNVHFQSVDNVSVIVEWLEPDPPNGLITHYNVRYWRIEENNNSKTDVNLTELTHRVTDLQAGATYLFQVQAVTSAGAGPWSEAINAMTAIGVPGPIRNLTYTEKTETSVTLSWEPPLKPRGPITAYLVEYRILESLSPPKLTAEVTYQSSEAQQSPFLQGNLSPGTKYEFRVLARNGMFKGTSDYALEVYTKPVTDLPAPPRPTLDQGETTDTTVTISLVAPESEEYIESHVIHVKRLAVLSVNKREVLVPGRYEDPASGYITARFLKHNLPEMFVVGDSKMYGGYWNAPLQRDAVYNIRLGTVSKVNETAVSVTYSEPLTVSVQPREGNEATIAAGVLGAIVLVLGLTVTITCVGWRRQSQEKKSNSSTVQATLELADKPAANPNESAVADNGESVIYEDMGLPSGVQKMEIKRGNLVIEDVVLGKGNFGEVRKGRVQIQGKFNKAAVKTLKDGASDAAVKDFKEELQTMASIEPHPNIVCLLGACFYEGILCVALEYLPNGNLRDYLRSNRPKQKHEKERNTGATPLTSSNLLKFGADVAKGMDHLSKTGIIHRDLAARNVLLAEDLTAKVSDFGLSRGEDIYVQKSSTRIPVRWLAVESLTRRVYKSKSDVWSFGILLWEIATFGSTPYPGIESKSLAKRLLDGYRMPKPENCADEIYNLMLECWQEIPSRRPTFKEINEALKDMNANSDKNIYMSPTIYENFIIMKELDDN</sequence>
<comment type="catalytic activity">
    <reaction evidence="15">
        <text>L-tyrosyl-[protein] + ATP = O-phospho-L-tyrosyl-[protein] + ADP + H(+)</text>
        <dbReference type="Rhea" id="RHEA:10596"/>
        <dbReference type="Rhea" id="RHEA-COMP:10136"/>
        <dbReference type="Rhea" id="RHEA-COMP:20101"/>
        <dbReference type="ChEBI" id="CHEBI:15378"/>
        <dbReference type="ChEBI" id="CHEBI:30616"/>
        <dbReference type="ChEBI" id="CHEBI:46858"/>
        <dbReference type="ChEBI" id="CHEBI:61978"/>
        <dbReference type="ChEBI" id="CHEBI:456216"/>
        <dbReference type="EC" id="2.7.10.1"/>
    </reaction>
</comment>
<keyword evidence="10" id="KW-1133">Transmembrane helix</keyword>
<keyword evidence="4" id="KW-0812">Transmembrane</keyword>
<evidence type="ECO:0000259" key="17">
    <source>
        <dbReference type="PROSITE" id="PS50011"/>
    </source>
</evidence>
<dbReference type="SMART" id="SM00219">
    <property type="entry name" value="TyrKc"/>
    <property type="match status" value="1"/>
</dbReference>
<keyword evidence="6" id="KW-0677">Repeat</keyword>
<keyword evidence="8" id="KW-0418">Kinase</keyword>
<evidence type="ECO:0000256" key="13">
    <source>
        <dbReference type="ARBA" id="ARBA00023170"/>
    </source>
</evidence>
<feature type="binding site" evidence="16">
    <location>
        <position position="655"/>
    </location>
    <ligand>
        <name>ATP</name>
        <dbReference type="ChEBI" id="CHEBI:30616"/>
    </ligand>
</feature>
<evidence type="ECO:0000256" key="8">
    <source>
        <dbReference type="ARBA" id="ARBA00022777"/>
    </source>
</evidence>
<dbReference type="InterPro" id="IPR013783">
    <property type="entry name" value="Ig-like_fold"/>
</dbReference>